<dbReference type="Pfam" id="PF12937">
    <property type="entry name" value="F-box-like"/>
    <property type="match status" value="1"/>
</dbReference>
<comment type="caution">
    <text evidence="2">The sequence shown here is derived from an EMBL/GenBank/DDBJ whole genome shotgun (WGS) entry which is preliminary data.</text>
</comment>
<dbReference type="PROSITE" id="PS50181">
    <property type="entry name" value="FBOX"/>
    <property type="match status" value="1"/>
</dbReference>
<sequence length="300" mass="33753">MTSPGFSEEIIAMLSVDPEPRHCLLASATLRPNTPMGRLEKLPKEITLQVLETLDFQSLYRLSQSCFRARRLVQDFQPYREILKHAPTLPFILAKTKLLSRHAALHIFRQVLRSDRCSSCRAFGAYAFLLTCERVCMHCLNLAKQFKFAEMSLAKSIFVLNDEQIAAAPSYYCPVRDLTFVRVKDTQEIATALNEPQSLFVSLGLDRLFISYCSITISSSAAYIPFPTEAGPDGGRHCLGCLTHLGMVFVQALSAHPPNSASDLLNQKELNVDARLYSRTEFLGHVNRCPGVQRLLQERQ</sequence>
<reference evidence="2 3" key="1">
    <citation type="journal article" date="2016" name="Genome Biol. Evol.">
        <title>Divergent and convergent evolution of fungal pathogenicity.</title>
        <authorList>
            <person name="Shang Y."/>
            <person name="Xiao G."/>
            <person name="Zheng P."/>
            <person name="Cen K."/>
            <person name="Zhan S."/>
            <person name="Wang C."/>
        </authorList>
    </citation>
    <scope>NUCLEOTIDE SEQUENCE [LARGE SCALE GENOMIC DNA]</scope>
    <source>
        <strain evidence="2 3">RCEF 1005</strain>
    </source>
</reference>
<accession>A0A168JUA0</accession>
<organism evidence="2 3">
    <name type="scientific">Akanthomyces lecanii RCEF 1005</name>
    <dbReference type="NCBI Taxonomy" id="1081108"/>
    <lineage>
        <taxon>Eukaryota</taxon>
        <taxon>Fungi</taxon>
        <taxon>Dikarya</taxon>
        <taxon>Ascomycota</taxon>
        <taxon>Pezizomycotina</taxon>
        <taxon>Sordariomycetes</taxon>
        <taxon>Hypocreomycetidae</taxon>
        <taxon>Hypocreales</taxon>
        <taxon>Cordycipitaceae</taxon>
        <taxon>Akanthomyces</taxon>
        <taxon>Cordyceps confragosa</taxon>
    </lineage>
</organism>
<dbReference type="Gene3D" id="1.20.1280.50">
    <property type="match status" value="1"/>
</dbReference>
<protein>
    <submittedName>
        <fullName evidence="2">F-box domain, cyclin-like protein</fullName>
    </submittedName>
</protein>
<gene>
    <name evidence="2" type="ORF">LEL_00429</name>
</gene>
<dbReference type="STRING" id="1081108.A0A168JUA0"/>
<dbReference type="AlphaFoldDB" id="A0A168JUA0"/>
<dbReference type="OrthoDB" id="4870700at2759"/>
<dbReference type="InterPro" id="IPR001810">
    <property type="entry name" value="F-box_dom"/>
</dbReference>
<feature type="domain" description="F-box" evidence="1">
    <location>
        <begin position="36"/>
        <end position="82"/>
    </location>
</feature>
<evidence type="ECO:0000313" key="2">
    <source>
        <dbReference type="EMBL" id="OAA80884.1"/>
    </source>
</evidence>
<evidence type="ECO:0000313" key="3">
    <source>
        <dbReference type="Proteomes" id="UP000076881"/>
    </source>
</evidence>
<evidence type="ECO:0000259" key="1">
    <source>
        <dbReference type="PROSITE" id="PS50181"/>
    </source>
</evidence>
<dbReference type="Proteomes" id="UP000076881">
    <property type="component" value="Unassembled WGS sequence"/>
</dbReference>
<proteinExistence type="predicted"/>
<keyword evidence="3" id="KW-1185">Reference proteome</keyword>
<dbReference type="EMBL" id="AZHF01000001">
    <property type="protein sequence ID" value="OAA80884.1"/>
    <property type="molecule type" value="Genomic_DNA"/>
</dbReference>
<dbReference type="InterPro" id="IPR036047">
    <property type="entry name" value="F-box-like_dom_sf"/>
</dbReference>
<name>A0A168JUA0_CORDF</name>
<dbReference type="SUPFAM" id="SSF81383">
    <property type="entry name" value="F-box domain"/>
    <property type="match status" value="1"/>
</dbReference>